<dbReference type="PANTHER" id="PTHR10961">
    <property type="entry name" value="PEROXISOMAL SARCOSINE OXIDASE"/>
    <property type="match status" value="1"/>
</dbReference>
<protein>
    <submittedName>
        <fullName evidence="6">Sarcosine oxidase</fullName>
        <ecNumber evidence="6">1.5.3.1</ecNumber>
    </submittedName>
</protein>
<dbReference type="eggNOG" id="COG0665">
    <property type="taxonomic scope" value="Bacteria"/>
</dbReference>
<keyword evidence="4 6" id="KW-0560">Oxidoreductase</keyword>
<feature type="domain" description="FAD dependent oxidoreductase" evidence="5">
    <location>
        <begin position="62"/>
        <end position="417"/>
    </location>
</feature>
<evidence type="ECO:0000259" key="5">
    <source>
        <dbReference type="Pfam" id="PF01266"/>
    </source>
</evidence>
<dbReference type="InParanoid" id="D6TJX3"/>
<dbReference type="Pfam" id="PF01266">
    <property type="entry name" value="DAO"/>
    <property type="match status" value="1"/>
</dbReference>
<evidence type="ECO:0000256" key="2">
    <source>
        <dbReference type="ARBA" id="ARBA00022630"/>
    </source>
</evidence>
<evidence type="ECO:0000256" key="1">
    <source>
        <dbReference type="ARBA" id="ARBA00001974"/>
    </source>
</evidence>
<evidence type="ECO:0000256" key="4">
    <source>
        <dbReference type="ARBA" id="ARBA00023002"/>
    </source>
</evidence>
<dbReference type="EC" id="1.5.3.1" evidence="6"/>
<evidence type="ECO:0000313" key="7">
    <source>
        <dbReference type="Proteomes" id="UP000004508"/>
    </source>
</evidence>
<dbReference type="EMBL" id="ADVG01000001">
    <property type="protein sequence ID" value="EFH89730.1"/>
    <property type="molecule type" value="Genomic_DNA"/>
</dbReference>
<dbReference type="STRING" id="485913.Krac_11296"/>
<dbReference type="GO" id="GO:0008115">
    <property type="term" value="F:sarcosine oxidase activity"/>
    <property type="evidence" value="ECO:0007669"/>
    <property type="project" value="UniProtKB-EC"/>
</dbReference>
<dbReference type="PANTHER" id="PTHR10961:SF7">
    <property type="entry name" value="FAD DEPENDENT OXIDOREDUCTASE DOMAIN-CONTAINING PROTEIN"/>
    <property type="match status" value="1"/>
</dbReference>
<dbReference type="SUPFAM" id="SSF54373">
    <property type="entry name" value="FAD-linked reductases, C-terminal domain"/>
    <property type="match status" value="1"/>
</dbReference>
<reference evidence="6 7" key="1">
    <citation type="journal article" date="2011" name="Stand. Genomic Sci.">
        <title>Non-contiguous finished genome sequence and contextual data of the filamentous soil bacterium Ktedonobacter racemifer type strain (SOSP1-21).</title>
        <authorList>
            <person name="Chang Y.J."/>
            <person name="Land M."/>
            <person name="Hauser L."/>
            <person name="Chertkov O."/>
            <person name="Del Rio T.G."/>
            <person name="Nolan M."/>
            <person name="Copeland A."/>
            <person name="Tice H."/>
            <person name="Cheng J.F."/>
            <person name="Lucas S."/>
            <person name="Han C."/>
            <person name="Goodwin L."/>
            <person name="Pitluck S."/>
            <person name="Ivanova N."/>
            <person name="Ovchinikova G."/>
            <person name="Pati A."/>
            <person name="Chen A."/>
            <person name="Palaniappan K."/>
            <person name="Mavromatis K."/>
            <person name="Liolios K."/>
            <person name="Brettin T."/>
            <person name="Fiebig A."/>
            <person name="Rohde M."/>
            <person name="Abt B."/>
            <person name="Goker M."/>
            <person name="Detter J.C."/>
            <person name="Woyke T."/>
            <person name="Bristow J."/>
            <person name="Eisen J.A."/>
            <person name="Markowitz V."/>
            <person name="Hugenholtz P."/>
            <person name="Kyrpides N.C."/>
            <person name="Klenk H.P."/>
            <person name="Lapidus A."/>
        </authorList>
    </citation>
    <scope>NUCLEOTIDE SEQUENCE [LARGE SCALE GENOMIC DNA]</scope>
    <source>
        <strain evidence="7">DSM 44963</strain>
    </source>
</reference>
<keyword evidence="2" id="KW-0285">Flavoprotein</keyword>
<evidence type="ECO:0000313" key="6">
    <source>
        <dbReference type="EMBL" id="EFH89730.1"/>
    </source>
</evidence>
<proteinExistence type="predicted"/>
<dbReference type="InterPro" id="IPR045170">
    <property type="entry name" value="MTOX"/>
</dbReference>
<accession>D6TJX3</accession>
<evidence type="ECO:0000256" key="3">
    <source>
        <dbReference type="ARBA" id="ARBA00022827"/>
    </source>
</evidence>
<dbReference type="GO" id="GO:0050660">
    <property type="term" value="F:flavin adenine dinucleotide binding"/>
    <property type="evidence" value="ECO:0007669"/>
    <property type="project" value="InterPro"/>
</dbReference>
<dbReference type="SMR" id="D6TJX3"/>
<keyword evidence="7" id="KW-1185">Reference proteome</keyword>
<comment type="cofactor">
    <cofactor evidence="1">
        <name>FAD</name>
        <dbReference type="ChEBI" id="CHEBI:57692"/>
    </cofactor>
</comment>
<dbReference type="AlphaFoldDB" id="D6TJX3"/>
<sequence>MYKVMTYCLQYILKILTYLHVTLQNYNTQQFIDNIQIFCYNRITPCYSYFPGGKYIVQHANVAIIGAGIVGLATAYALLRAGIKNVYVLEQYTVDHARATSRGPSRLLRFEYGSDTLYPRMVQQSLQAWRHLERHSRSTLYTRTGVLVLGQEEDNYTLPAYHVLQEQGIPIDLLSQDDCHMLFPQFNTHGYDRFTYNVDAGLLHASTCLQTLKQLILDMGGKIIGNCRVTHIINENSRLPIRLLLENGHDLLTERVALTTGPWIQHILGDLRLPITTTRQYVLYFTDVPSTAFALHTFPAFIADDLYGFPLHTTNTRGYSSTWLKATSHAFGTPIDPDMPPAIEQSIVAQIAQKVRILLPALQDAHLAHIDTCMYDVSPDEDFILDYHPRDTRIVFATGLTGHGFKFGPLLGEILGALLYQQAPSITLERFRLARFSAYPLEQASSVA</sequence>
<dbReference type="InterPro" id="IPR036188">
    <property type="entry name" value="FAD/NAD-bd_sf"/>
</dbReference>
<keyword evidence="3" id="KW-0274">FAD</keyword>
<gene>
    <name evidence="6" type="ORF">Krac_11296</name>
</gene>
<dbReference type="Proteomes" id="UP000004508">
    <property type="component" value="Unassembled WGS sequence"/>
</dbReference>
<organism evidence="6 7">
    <name type="scientific">Ktedonobacter racemifer DSM 44963</name>
    <dbReference type="NCBI Taxonomy" id="485913"/>
    <lineage>
        <taxon>Bacteria</taxon>
        <taxon>Bacillati</taxon>
        <taxon>Chloroflexota</taxon>
        <taxon>Ktedonobacteria</taxon>
        <taxon>Ktedonobacterales</taxon>
        <taxon>Ktedonobacteraceae</taxon>
        <taxon>Ktedonobacter</taxon>
    </lineage>
</organism>
<dbReference type="InterPro" id="IPR006076">
    <property type="entry name" value="FAD-dep_OxRdtase"/>
</dbReference>
<comment type="caution">
    <text evidence="6">The sequence shown here is derived from an EMBL/GenBank/DDBJ whole genome shotgun (WGS) entry which is preliminary data.</text>
</comment>
<dbReference type="SUPFAM" id="SSF51905">
    <property type="entry name" value="FAD/NAD(P)-binding domain"/>
    <property type="match status" value="1"/>
</dbReference>
<name>D6TJX3_KTERA</name>
<dbReference type="Gene3D" id="3.30.9.10">
    <property type="entry name" value="D-Amino Acid Oxidase, subunit A, domain 2"/>
    <property type="match status" value="1"/>
</dbReference>
<dbReference type="Gene3D" id="3.50.50.60">
    <property type="entry name" value="FAD/NAD(P)-binding domain"/>
    <property type="match status" value="1"/>
</dbReference>